<evidence type="ECO:0000313" key="2">
    <source>
        <dbReference type="EMBL" id="OGH04264.1"/>
    </source>
</evidence>
<dbReference type="EMBL" id="MFNF01000005">
    <property type="protein sequence ID" value="OGH04264.1"/>
    <property type="molecule type" value="Genomic_DNA"/>
</dbReference>
<gene>
    <name evidence="2" type="ORF">A2557_10715</name>
</gene>
<accession>A0A1F6H1U4</accession>
<sequence>MSKRIKKLGGQFGAKSFNTLAKQIEGKGVLWVTMINTGCPECQKIQDFINLLKSGWIDKLPNLVACYGYSNIKADAPPDPKEKPKEKEAPKKKTGKDEPAEAEEAKAKKALADSNLFAWESLPQGHGYALFTSPQDVQIYGADFDHEEFKNNLLTTIRRYKSPVKTLAGLPGKRQFMDAKRTGIIVETTTTTANSEISAVEQEAAKLEGKLAIKIYFCKGITQEICLVKDGAILFRNKGLALDKFLKKMPKMS</sequence>
<organism evidence="2 3">
    <name type="scientific">Candidatus Lambdaproteobacteria bacterium RIFOXYD2_FULL_56_26</name>
    <dbReference type="NCBI Taxonomy" id="1817773"/>
    <lineage>
        <taxon>Bacteria</taxon>
        <taxon>Pseudomonadati</taxon>
        <taxon>Pseudomonadota</taxon>
        <taxon>Candidatus Lambdaproteobacteria</taxon>
    </lineage>
</organism>
<proteinExistence type="predicted"/>
<feature type="region of interest" description="Disordered" evidence="1">
    <location>
        <begin position="75"/>
        <end position="105"/>
    </location>
</feature>
<evidence type="ECO:0000256" key="1">
    <source>
        <dbReference type="SAM" id="MobiDB-lite"/>
    </source>
</evidence>
<comment type="caution">
    <text evidence="2">The sequence shown here is derived from an EMBL/GenBank/DDBJ whole genome shotgun (WGS) entry which is preliminary data.</text>
</comment>
<feature type="compositionally biased region" description="Basic and acidic residues" evidence="1">
    <location>
        <begin position="76"/>
        <end position="105"/>
    </location>
</feature>
<dbReference type="Proteomes" id="UP000177583">
    <property type="component" value="Unassembled WGS sequence"/>
</dbReference>
<name>A0A1F6H1U4_9PROT</name>
<reference evidence="2 3" key="1">
    <citation type="journal article" date="2016" name="Nat. Commun.">
        <title>Thousands of microbial genomes shed light on interconnected biogeochemical processes in an aquifer system.</title>
        <authorList>
            <person name="Anantharaman K."/>
            <person name="Brown C.T."/>
            <person name="Hug L.A."/>
            <person name="Sharon I."/>
            <person name="Castelle C.J."/>
            <person name="Probst A.J."/>
            <person name="Thomas B.C."/>
            <person name="Singh A."/>
            <person name="Wilkins M.J."/>
            <person name="Karaoz U."/>
            <person name="Brodie E.L."/>
            <person name="Williams K.H."/>
            <person name="Hubbard S.S."/>
            <person name="Banfield J.F."/>
        </authorList>
    </citation>
    <scope>NUCLEOTIDE SEQUENCE [LARGE SCALE GENOMIC DNA]</scope>
</reference>
<evidence type="ECO:0000313" key="3">
    <source>
        <dbReference type="Proteomes" id="UP000177583"/>
    </source>
</evidence>
<dbReference type="AlphaFoldDB" id="A0A1F6H1U4"/>
<protein>
    <submittedName>
        <fullName evidence="2">Uncharacterized protein</fullName>
    </submittedName>
</protein>